<proteinExistence type="predicted"/>
<dbReference type="SMART" id="SM00355">
    <property type="entry name" value="ZnF_C2H2"/>
    <property type="match status" value="2"/>
</dbReference>
<dbReference type="PROSITE" id="PS50157">
    <property type="entry name" value="ZINC_FINGER_C2H2_2"/>
    <property type="match status" value="1"/>
</dbReference>
<feature type="compositionally biased region" description="Polar residues" evidence="7">
    <location>
        <begin position="387"/>
        <end position="402"/>
    </location>
</feature>
<keyword evidence="5" id="KW-0539">Nucleus</keyword>
<keyword evidence="10" id="KW-1185">Reference proteome</keyword>
<feature type="region of interest" description="Disordered" evidence="7">
    <location>
        <begin position="271"/>
        <end position="348"/>
    </location>
</feature>
<sequence length="449" mass="47588">MSTDKDNKKRKAEKGESLEQVLSRPVCYYCDRDFDDQKVLVDHQKAKHFHCQVGNCNRRLGTAGGLKVHMQQVHKEELLEVPNAMDGRRDPSVEIFAEVGVPESFKQARTASVMQYYHKKARDHRIATGNPLPGEVPPEEAQKPKRRRMEDEKDSLKARLAAMAAQRKAAKEAEAAGLPIPTAAATPPASVTPINGTAAAAPAEVIPPPSFPAPTGAFPTFPSPGFPVNASPIPQLPAFVNGGPGAYAHPQSSSPVNYPPQPPPFINHYTPPPPMHNGVNNGYLSSSPFGGGQRPQHSLPGLPSAPLGRPPGLPQHPGHFNGHGLPAPPMSTGAKSVNAVEDEQASKAQAAAKAEEFLSSFAASQDQQAPSSSLPAVAAAVAPPQSFTPQPSTNAKQKSSSKGGEHMKLSDRVNAYEEKRARAARYIINTTSLMTTGAASDSATGPVES</sequence>
<dbReference type="GO" id="GO:0005634">
    <property type="term" value="C:nucleus"/>
    <property type="evidence" value="ECO:0007669"/>
    <property type="project" value="UniProtKB-SubCell"/>
</dbReference>
<dbReference type="GO" id="GO:0008270">
    <property type="term" value="F:zinc ion binding"/>
    <property type="evidence" value="ECO:0007669"/>
    <property type="project" value="UniProtKB-KW"/>
</dbReference>
<dbReference type="PANTHER" id="PTHR23215:SF0">
    <property type="entry name" value="BUB3-INTERACTING AND GLEBS MOTIF-CONTAINING PROTEIN ZNF207"/>
    <property type="match status" value="1"/>
</dbReference>
<evidence type="ECO:0000256" key="3">
    <source>
        <dbReference type="ARBA" id="ARBA00022771"/>
    </source>
</evidence>
<dbReference type="InterPro" id="IPR013087">
    <property type="entry name" value="Znf_C2H2_type"/>
</dbReference>
<comment type="subcellular location">
    <subcellularLocation>
        <location evidence="1">Nucleus</location>
    </subcellularLocation>
</comment>
<evidence type="ECO:0000256" key="5">
    <source>
        <dbReference type="ARBA" id="ARBA00023242"/>
    </source>
</evidence>
<dbReference type="PROSITE" id="PS00028">
    <property type="entry name" value="ZINC_FINGER_C2H2_1"/>
    <property type="match status" value="1"/>
</dbReference>
<dbReference type="Proteomes" id="UP001056384">
    <property type="component" value="Chromosome 2"/>
</dbReference>
<dbReference type="Gene3D" id="3.30.160.60">
    <property type="entry name" value="Classic Zinc Finger"/>
    <property type="match status" value="1"/>
</dbReference>
<evidence type="ECO:0000256" key="7">
    <source>
        <dbReference type="SAM" id="MobiDB-lite"/>
    </source>
</evidence>
<accession>A0A9Q9AMN4</accession>
<feature type="region of interest" description="Disordered" evidence="7">
    <location>
        <begin position="126"/>
        <end position="156"/>
    </location>
</feature>
<dbReference type="AlphaFoldDB" id="A0A9Q9AMN4"/>
<feature type="domain" description="C2H2-type" evidence="8">
    <location>
        <begin position="49"/>
        <end position="79"/>
    </location>
</feature>
<dbReference type="OrthoDB" id="1306014at2759"/>
<evidence type="ECO:0000256" key="1">
    <source>
        <dbReference type="ARBA" id="ARBA00004123"/>
    </source>
</evidence>
<reference evidence="9" key="1">
    <citation type="submission" date="2022-06" db="EMBL/GenBank/DDBJ databases">
        <title>Complete genome sequences of two strains of the flax pathogen Septoria linicola.</title>
        <authorList>
            <person name="Lapalu N."/>
            <person name="Simon A."/>
            <person name="Demenou B."/>
            <person name="Paumier D."/>
            <person name="Guillot M.-P."/>
            <person name="Gout L."/>
            <person name="Valade R."/>
        </authorList>
    </citation>
    <scope>NUCLEOTIDE SEQUENCE</scope>
    <source>
        <strain evidence="9">SE15195</strain>
    </source>
</reference>
<dbReference type="PANTHER" id="PTHR23215">
    <property type="entry name" value="ZINC FINGER PROTEIN 207"/>
    <property type="match status" value="1"/>
</dbReference>
<name>A0A9Q9AMN4_9PEZI</name>
<feature type="compositionally biased region" description="Basic and acidic residues" evidence="7">
    <location>
        <begin position="140"/>
        <end position="156"/>
    </location>
</feature>
<feature type="compositionally biased region" description="Polar residues" evidence="7">
    <location>
        <begin position="278"/>
        <end position="288"/>
    </location>
</feature>
<gene>
    <name evidence="9" type="ORF">Slin15195_G022320</name>
</gene>
<keyword evidence="3 6" id="KW-0863">Zinc-finger</keyword>
<dbReference type="CDD" id="cd20908">
    <property type="entry name" value="SUF4-like"/>
    <property type="match status" value="1"/>
</dbReference>
<evidence type="ECO:0000313" key="10">
    <source>
        <dbReference type="Proteomes" id="UP001056384"/>
    </source>
</evidence>
<protein>
    <submittedName>
        <fullName evidence="9">Zinc finger C2H2-type</fullName>
    </submittedName>
</protein>
<feature type="compositionally biased region" description="Low complexity" evidence="7">
    <location>
        <begin position="360"/>
        <end position="385"/>
    </location>
</feature>
<evidence type="ECO:0000256" key="2">
    <source>
        <dbReference type="ARBA" id="ARBA00022723"/>
    </source>
</evidence>
<feature type="region of interest" description="Disordered" evidence="7">
    <location>
        <begin position="360"/>
        <end position="411"/>
    </location>
</feature>
<evidence type="ECO:0000256" key="4">
    <source>
        <dbReference type="ARBA" id="ARBA00022833"/>
    </source>
</evidence>
<evidence type="ECO:0000256" key="6">
    <source>
        <dbReference type="PROSITE-ProRule" id="PRU00042"/>
    </source>
</evidence>
<organism evidence="9 10">
    <name type="scientific">Septoria linicola</name>
    <dbReference type="NCBI Taxonomy" id="215465"/>
    <lineage>
        <taxon>Eukaryota</taxon>
        <taxon>Fungi</taxon>
        <taxon>Dikarya</taxon>
        <taxon>Ascomycota</taxon>
        <taxon>Pezizomycotina</taxon>
        <taxon>Dothideomycetes</taxon>
        <taxon>Dothideomycetidae</taxon>
        <taxon>Mycosphaerellales</taxon>
        <taxon>Mycosphaerellaceae</taxon>
        <taxon>Septoria</taxon>
    </lineage>
</organism>
<keyword evidence="2" id="KW-0479">Metal-binding</keyword>
<evidence type="ECO:0000313" key="9">
    <source>
        <dbReference type="EMBL" id="USW48913.1"/>
    </source>
</evidence>
<evidence type="ECO:0000259" key="8">
    <source>
        <dbReference type="PROSITE" id="PS50157"/>
    </source>
</evidence>
<keyword evidence="4" id="KW-0862">Zinc</keyword>
<dbReference type="EMBL" id="CP099419">
    <property type="protein sequence ID" value="USW48913.1"/>
    <property type="molecule type" value="Genomic_DNA"/>
</dbReference>